<feature type="transmembrane region" description="Helical" evidence="9">
    <location>
        <begin position="120"/>
        <end position="139"/>
    </location>
</feature>
<dbReference type="Pfam" id="PF00474">
    <property type="entry name" value="SSF"/>
    <property type="match status" value="1"/>
</dbReference>
<evidence type="ECO:0000256" key="4">
    <source>
        <dbReference type="ARBA" id="ARBA00022448"/>
    </source>
</evidence>
<dbReference type="Proteomes" id="UP000240883">
    <property type="component" value="Unassembled WGS sequence"/>
</dbReference>
<keyword evidence="12" id="KW-1185">Reference proteome</keyword>
<dbReference type="InterPro" id="IPR036249">
    <property type="entry name" value="Thioredoxin-like_sf"/>
</dbReference>
<accession>A0A2T2NXA5</accession>
<feature type="transmembrane region" description="Helical" evidence="9">
    <location>
        <begin position="223"/>
        <end position="247"/>
    </location>
</feature>
<evidence type="ECO:0000256" key="5">
    <source>
        <dbReference type="ARBA" id="ARBA00022692"/>
    </source>
</evidence>
<dbReference type="GO" id="GO:0005886">
    <property type="term" value="C:plasma membrane"/>
    <property type="evidence" value="ECO:0007669"/>
    <property type="project" value="TreeGrafter"/>
</dbReference>
<evidence type="ECO:0000313" key="11">
    <source>
        <dbReference type="EMBL" id="PSN70052.1"/>
    </source>
</evidence>
<feature type="transmembrane region" description="Helical" evidence="9">
    <location>
        <begin position="375"/>
        <end position="396"/>
    </location>
</feature>
<feature type="transmembrane region" description="Helical" evidence="9">
    <location>
        <begin position="308"/>
        <end position="328"/>
    </location>
</feature>
<feature type="domain" description="Phosducin" evidence="10">
    <location>
        <begin position="681"/>
        <end position="829"/>
    </location>
</feature>
<dbReference type="Pfam" id="PF02114">
    <property type="entry name" value="Phosducin"/>
    <property type="match status" value="1"/>
</dbReference>
<evidence type="ECO:0000259" key="10">
    <source>
        <dbReference type="Pfam" id="PF02114"/>
    </source>
</evidence>
<dbReference type="InterPro" id="IPR024253">
    <property type="entry name" value="Phosducin_thioredoxin-like_dom"/>
</dbReference>
<feature type="transmembrane region" description="Helical" evidence="9">
    <location>
        <begin position="408"/>
        <end position="429"/>
    </location>
</feature>
<dbReference type="SUPFAM" id="SSF52833">
    <property type="entry name" value="Thioredoxin-like"/>
    <property type="match status" value="1"/>
</dbReference>
<protein>
    <recommendedName>
        <fullName evidence="10">Phosducin domain-containing protein</fullName>
    </recommendedName>
</protein>
<gene>
    <name evidence="11" type="ORF">BS50DRAFT_487740</name>
</gene>
<dbReference type="InterPro" id="IPR001734">
    <property type="entry name" value="Na/solute_symporter"/>
</dbReference>
<evidence type="ECO:0000256" key="6">
    <source>
        <dbReference type="ARBA" id="ARBA00022989"/>
    </source>
</evidence>
<reference evidence="11 12" key="1">
    <citation type="journal article" date="2018" name="Front. Microbiol.">
        <title>Genome-Wide Analysis of Corynespora cassiicola Leaf Fall Disease Putative Effectors.</title>
        <authorList>
            <person name="Lopez D."/>
            <person name="Ribeiro S."/>
            <person name="Label P."/>
            <person name="Fumanal B."/>
            <person name="Venisse J.S."/>
            <person name="Kohler A."/>
            <person name="de Oliveira R.R."/>
            <person name="Labutti K."/>
            <person name="Lipzen A."/>
            <person name="Lail K."/>
            <person name="Bauer D."/>
            <person name="Ohm R.A."/>
            <person name="Barry K.W."/>
            <person name="Spatafora J."/>
            <person name="Grigoriev I.V."/>
            <person name="Martin F.M."/>
            <person name="Pujade-Renaud V."/>
        </authorList>
    </citation>
    <scope>NUCLEOTIDE SEQUENCE [LARGE SCALE GENOMIC DNA]</scope>
    <source>
        <strain evidence="11 12">Philippines</strain>
    </source>
</reference>
<dbReference type="Gene3D" id="3.40.30.10">
    <property type="entry name" value="Glutaredoxin"/>
    <property type="match status" value="1"/>
</dbReference>
<evidence type="ECO:0000256" key="8">
    <source>
        <dbReference type="SAM" id="MobiDB-lite"/>
    </source>
</evidence>
<feature type="transmembrane region" description="Helical" evidence="9">
    <location>
        <begin position="159"/>
        <end position="178"/>
    </location>
</feature>
<feature type="transmembrane region" description="Helical" evidence="9">
    <location>
        <begin position="449"/>
        <end position="480"/>
    </location>
</feature>
<comment type="subcellular location">
    <subcellularLocation>
        <location evidence="1">Membrane</location>
        <topology evidence="1">Multi-pass membrane protein</topology>
    </subcellularLocation>
</comment>
<keyword evidence="4" id="KW-0813">Transport</keyword>
<keyword evidence="7 9" id="KW-0472">Membrane</keyword>
<feature type="transmembrane region" description="Helical" evidence="9">
    <location>
        <begin position="259"/>
        <end position="288"/>
    </location>
</feature>
<dbReference type="OrthoDB" id="6132759at2759"/>
<dbReference type="PANTHER" id="PTHR48086">
    <property type="entry name" value="SODIUM/PROLINE SYMPORTER-RELATED"/>
    <property type="match status" value="1"/>
</dbReference>
<feature type="region of interest" description="Disordered" evidence="8">
    <location>
        <begin position="833"/>
        <end position="866"/>
    </location>
</feature>
<keyword evidence="5 9" id="KW-0812">Transmembrane</keyword>
<dbReference type="GO" id="GO:0015606">
    <property type="term" value="F:spermidine transmembrane transporter activity"/>
    <property type="evidence" value="ECO:0007669"/>
    <property type="project" value="TreeGrafter"/>
</dbReference>
<evidence type="ECO:0000256" key="7">
    <source>
        <dbReference type="ARBA" id="ARBA00023136"/>
    </source>
</evidence>
<name>A0A2T2NXA5_CORCC</name>
<organism evidence="11 12">
    <name type="scientific">Corynespora cassiicola Philippines</name>
    <dbReference type="NCBI Taxonomy" id="1448308"/>
    <lineage>
        <taxon>Eukaryota</taxon>
        <taxon>Fungi</taxon>
        <taxon>Dikarya</taxon>
        <taxon>Ascomycota</taxon>
        <taxon>Pezizomycotina</taxon>
        <taxon>Dothideomycetes</taxon>
        <taxon>Pleosporomycetidae</taxon>
        <taxon>Pleosporales</taxon>
        <taxon>Corynesporascaceae</taxon>
        <taxon>Corynespora</taxon>
    </lineage>
</organism>
<evidence type="ECO:0000313" key="12">
    <source>
        <dbReference type="Proteomes" id="UP000240883"/>
    </source>
</evidence>
<dbReference type="PROSITE" id="PS50283">
    <property type="entry name" value="NA_SOLUT_SYMP_3"/>
    <property type="match status" value="1"/>
</dbReference>
<proteinExistence type="inferred from homology"/>
<feature type="transmembrane region" description="Helical" evidence="9">
    <location>
        <begin position="348"/>
        <end position="369"/>
    </location>
</feature>
<evidence type="ECO:0000256" key="9">
    <source>
        <dbReference type="SAM" id="Phobius"/>
    </source>
</evidence>
<evidence type="ECO:0000256" key="1">
    <source>
        <dbReference type="ARBA" id="ARBA00004141"/>
    </source>
</evidence>
<keyword evidence="6 9" id="KW-1133">Transmembrane helix</keyword>
<feature type="transmembrane region" description="Helical" evidence="9">
    <location>
        <begin position="185"/>
        <end position="203"/>
    </location>
</feature>
<dbReference type="Gene3D" id="1.20.1730.10">
    <property type="entry name" value="Sodium/glucose cotransporter"/>
    <property type="match status" value="1"/>
</dbReference>
<dbReference type="CDD" id="cd02988">
    <property type="entry name" value="Phd_like_VIAF"/>
    <property type="match status" value="1"/>
</dbReference>
<dbReference type="STRING" id="1448308.A0A2T2NXA5"/>
<dbReference type="EMBL" id="KZ678132">
    <property type="protein sequence ID" value="PSN70052.1"/>
    <property type="molecule type" value="Genomic_DNA"/>
</dbReference>
<comment type="similarity">
    <text evidence="3">Belongs to the phosducin family.</text>
</comment>
<comment type="similarity">
    <text evidence="2">Belongs to the sodium:solute symporter (SSF) (TC 2.A.21) family.</text>
</comment>
<dbReference type="PANTHER" id="PTHR48086:SF10">
    <property type="entry name" value="AGR155CP"/>
    <property type="match status" value="1"/>
</dbReference>
<dbReference type="AlphaFoldDB" id="A0A2T2NXA5"/>
<dbReference type="InterPro" id="IPR050277">
    <property type="entry name" value="Sodium:Solute_Symporter"/>
</dbReference>
<feature type="transmembrane region" description="Helical" evidence="9">
    <location>
        <begin position="79"/>
        <end position="99"/>
    </location>
</feature>
<dbReference type="InterPro" id="IPR038377">
    <property type="entry name" value="Na/Glc_symporter_sf"/>
</dbReference>
<feature type="compositionally biased region" description="Basic and acidic residues" evidence="8">
    <location>
        <begin position="833"/>
        <end position="848"/>
    </location>
</feature>
<sequence length="866" mass="95077">MGIPSTQASNAIIYLTYGAFLHPAGAQLHCFGGSISIRQIASGGYAMSRHSAKENLALGSGILFTYPQIATIAGVQGLIVYALASSLPLLIFGLLGPIIRRKCPEGFVLTEWTRQRYGAVAGLFLSICTLITMFLYMVAELSALQQIVTALTGLDGLPAVIVQCVITTIYTSIGGFRVSFVTDNIQGVMVLGLIILGVIAVGVETEIDRSLIDRSGYLEPSLLGWQLIYILPVAILTNDFFLSGFWLRTFASKTDKDLWIGVSLASAGVFCILTLVGVGGLLAAWSGAWSLDDAENGYLSFFLLLGQLPAWVVGVVLVMVVSLSTAAFDSFQSAMISTGSNDLFRNKLNIWVIRGLVIVIIVPVVVVALRSPDILQIFLISDLVSAAVVPCLVLGLSEKFYWWRGFDFVIGGLGGIFSVFLFGLVYYDGDARLAGNLILLENGLYANDWSAFGAFVAAPVGGVLWGLGACALRIGALYVLARVKGRRFDALDRPLPPARAESYEDSEHDRVLEQTHDTGKSGKQVEIFVEAKPKLSQWGYICGVLVGIRGGLKCGSHFSPTSTHAVVSAHQASTPYTQLETPYISRLLPLTLLPLRFHLELSATPPRPKAPPPIANMQMPDMPVNVPVDDPNADTEWNDILRKHGIIPEKPPSPTPMIEEALQEARRLAHENRLEHKDLDELAELEDDEDDEFLEQYRRKRFQELSTINATSVYNQVYHLQKPDYSKDVTEASKKAHVLVLLTSSQGTNVESRVMIELWRELAPRFGDVKFCQMRADLCIEGYPEKNTPTVLIYKDGDIKKQLVTLRELRGTHTNAQDLEKLLVDVGAVRADDQRLRRKTTEEPESSRSKIRQGKTGGDDDDSDWD</sequence>
<evidence type="ECO:0000256" key="2">
    <source>
        <dbReference type="ARBA" id="ARBA00006434"/>
    </source>
</evidence>
<evidence type="ECO:0000256" key="3">
    <source>
        <dbReference type="ARBA" id="ARBA00009686"/>
    </source>
</evidence>